<feature type="chain" id="PRO_5012554362" evidence="1">
    <location>
        <begin position="23"/>
        <end position="272"/>
    </location>
</feature>
<keyword evidence="1" id="KW-0732">Signal</keyword>
<proteinExistence type="predicted"/>
<dbReference type="InterPro" id="IPR011330">
    <property type="entry name" value="Glyco_hydro/deAcase_b/a-brl"/>
</dbReference>
<sequence>MNVLANLLSWTLLAACTLPVQAGEFRWPEGRKAAVSLAYDDALDSQLDNAIPALDRHGLKGSFYLTLAAQTVRTRIVEWRAAAANGHELGNHSLFHQCSGKGPGREWVQPQQDLDTVSVAQMHAQVALANTMLHAIDGGGERTFTVPCGDRFASDGSYLDAVAPLFAGIKSAVGDVVDDMAALDPLAVPVIAPDGMSGAEMIALVEQAGRSGGMVNFTFHGIGGDHLAVTREAHGELLAYLAAHRDVYWTATFLEQMRWVHAQRAPAQLPRP</sequence>
<dbReference type="Pfam" id="PF01522">
    <property type="entry name" value="Polysacc_deac_1"/>
    <property type="match status" value="1"/>
</dbReference>
<accession>A0A1Y5QA46</accession>
<dbReference type="GO" id="GO:0016810">
    <property type="term" value="F:hydrolase activity, acting on carbon-nitrogen (but not peptide) bonds"/>
    <property type="evidence" value="ECO:0007669"/>
    <property type="project" value="InterPro"/>
</dbReference>
<protein>
    <submittedName>
        <fullName evidence="3">Polysaccharide deacetylase</fullName>
    </submittedName>
</protein>
<dbReference type="Gene3D" id="3.20.20.370">
    <property type="entry name" value="Glycoside hydrolase/deacetylase"/>
    <property type="match status" value="1"/>
</dbReference>
<name>A0A1Y5QA46_9GAMM</name>
<dbReference type="InterPro" id="IPR002509">
    <property type="entry name" value="NODB_dom"/>
</dbReference>
<evidence type="ECO:0000313" key="3">
    <source>
        <dbReference type="EMBL" id="SBV37217.1"/>
    </source>
</evidence>
<dbReference type="SUPFAM" id="SSF88713">
    <property type="entry name" value="Glycoside hydrolase/deacetylase"/>
    <property type="match status" value="1"/>
</dbReference>
<dbReference type="AlphaFoldDB" id="A0A1Y5QA46"/>
<feature type="signal peptide" evidence="1">
    <location>
        <begin position="1"/>
        <end position="22"/>
    </location>
</feature>
<dbReference type="GO" id="GO:0005975">
    <property type="term" value="P:carbohydrate metabolic process"/>
    <property type="evidence" value="ECO:0007669"/>
    <property type="project" value="InterPro"/>
</dbReference>
<organism evidence="3">
    <name type="scientific">uncultured Stenotrophomonas sp</name>
    <dbReference type="NCBI Taxonomy" id="165438"/>
    <lineage>
        <taxon>Bacteria</taxon>
        <taxon>Pseudomonadati</taxon>
        <taxon>Pseudomonadota</taxon>
        <taxon>Gammaproteobacteria</taxon>
        <taxon>Lysobacterales</taxon>
        <taxon>Lysobacteraceae</taxon>
        <taxon>Stenotrophomonas</taxon>
        <taxon>environmental samples</taxon>
    </lineage>
</organism>
<dbReference type="CDD" id="cd10967">
    <property type="entry name" value="CE4_GLA_like_6s"/>
    <property type="match status" value="1"/>
</dbReference>
<dbReference type="EMBL" id="FLTS01000001">
    <property type="protein sequence ID" value="SBV37217.1"/>
    <property type="molecule type" value="Genomic_DNA"/>
</dbReference>
<reference evidence="3" key="1">
    <citation type="submission" date="2016-03" db="EMBL/GenBank/DDBJ databases">
        <authorList>
            <person name="Ploux O."/>
        </authorList>
    </citation>
    <scope>NUCLEOTIDE SEQUENCE</scope>
    <source>
        <strain evidence="3">UC10</strain>
    </source>
</reference>
<gene>
    <name evidence="3" type="ORF">STPYR_12147</name>
</gene>
<evidence type="ECO:0000259" key="2">
    <source>
        <dbReference type="Pfam" id="PF01522"/>
    </source>
</evidence>
<feature type="domain" description="NodB homology" evidence="2">
    <location>
        <begin position="31"/>
        <end position="150"/>
    </location>
</feature>
<evidence type="ECO:0000256" key="1">
    <source>
        <dbReference type="SAM" id="SignalP"/>
    </source>
</evidence>